<dbReference type="Proteomes" id="UP000311382">
    <property type="component" value="Unassembled WGS sequence"/>
</dbReference>
<dbReference type="InterPro" id="IPR036388">
    <property type="entry name" value="WH-like_DNA-bd_sf"/>
</dbReference>
<evidence type="ECO:0000256" key="1">
    <source>
        <dbReference type="ARBA" id="ARBA00004123"/>
    </source>
</evidence>
<dbReference type="InterPro" id="IPR000232">
    <property type="entry name" value="HSF_DNA-bd"/>
</dbReference>
<comment type="similarity">
    <text evidence="2 5">Belongs to the HSF family.</text>
</comment>
<dbReference type="InterPro" id="IPR036390">
    <property type="entry name" value="WH_DNA-bd_sf"/>
</dbReference>
<evidence type="ECO:0000256" key="5">
    <source>
        <dbReference type="RuleBase" id="RU004020"/>
    </source>
</evidence>
<keyword evidence="4" id="KW-0539">Nucleus</keyword>
<keyword evidence="3 8" id="KW-0238">DNA-binding</keyword>
<name>A0A5C5G4B4_9BASI</name>
<organism evidence="8 9">
    <name type="scientific">Rhodotorula diobovata</name>
    <dbReference type="NCBI Taxonomy" id="5288"/>
    <lineage>
        <taxon>Eukaryota</taxon>
        <taxon>Fungi</taxon>
        <taxon>Dikarya</taxon>
        <taxon>Basidiomycota</taxon>
        <taxon>Pucciniomycotina</taxon>
        <taxon>Microbotryomycetes</taxon>
        <taxon>Sporidiobolales</taxon>
        <taxon>Sporidiobolaceae</taxon>
        <taxon>Rhodotorula</taxon>
    </lineage>
</organism>
<comment type="caution">
    <text evidence="8">The sequence shown here is derived from an EMBL/GenBank/DDBJ whole genome shotgun (WGS) entry which is preliminary data.</text>
</comment>
<dbReference type="PANTHER" id="PTHR10015:SF427">
    <property type="entry name" value="HEAT SHOCK FACTOR PROTEIN"/>
    <property type="match status" value="1"/>
</dbReference>
<dbReference type="GO" id="GO:0003700">
    <property type="term" value="F:DNA-binding transcription factor activity"/>
    <property type="evidence" value="ECO:0007669"/>
    <property type="project" value="InterPro"/>
</dbReference>
<evidence type="ECO:0000313" key="8">
    <source>
        <dbReference type="EMBL" id="TNY23222.1"/>
    </source>
</evidence>
<dbReference type="Pfam" id="PF00447">
    <property type="entry name" value="HSF_DNA-bind"/>
    <property type="match status" value="1"/>
</dbReference>
<feature type="region of interest" description="Disordered" evidence="6">
    <location>
        <begin position="1"/>
        <end position="50"/>
    </location>
</feature>
<gene>
    <name evidence="8" type="ORF">DMC30DRAFT_414415</name>
</gene>
<evidence type="ECO:0000259" key="7">
    <source>
        <dbReference type="SMART" id="SM00415"/>
    </source>
</evidence>
<dbReference type="GO" id="GO:0005634">
    <property type="term" value="C:nucleus"/>
    <property type="evidence" value="ECO:0007669"/>
    <property type="project" value="UniProtKB-SubCell"/>
</dbReference>
<feature type="region of interest" description="Disordered" evidence="6">
    <location>
        <begin position="142"/>
        <end position="195"/>
    </location>
</feature>
<feature type="region of interest" description="Disordered" evidence="6">
    <location>
        <begin position="319"/>
        <end position="389"/>
    </location>
</feature>
<accession>A0A5C5G4B4</accession>
<feature type="compositionally biased region" description="Pro residues" evidence="6">
    <location>
        <begin position="372"/>
        <end position="389"/>
    </location>
</feature>
<proteinExistence type="inferred from homology"/>
<evidence type="ECO:0000256" key="6">
    <source>
        <dbReference type="SAM" id="MobiDB-lite"/>
    </source>
</evidence>
<evidence type="ECO:0000256" key="3">
    <source>
        <dbReference type="ARBA" id="ARBA00023125"/>
    </source>
</evidence>
<dbReference type="STRING" id="5288.A0A5C5G4B4"/>
<reference evidence="8 9" key="1">
    <citation type="submission" date="2019-03" db="EMBL/GenBank/DDBJ databases">
        <title>Rhodosporidium diobovatum UCD-FST 08-225 genome sequencing, assembly, and annotation.</title>
        <authorList>
            <person name="Fakankun I.U."/>
            <person name="Fristensky B."/>
            <person name="Levin D.B."/>
        </authorList>
    </citation>
    <scope>NUCLEOTIDE SEQUENCE [LARGE SCALE GENOMIC DNA]</scope>
    <source>
        <strain evidence="8 9">UCD-FST 08-225</strain>
    </source>
</reference>
<feature type="compositionally biased region" description="Pro residues" evidence="6">
    <location>
        <begin position="67"/>
        <end position="77"/>
    </location>
</feature>
<protein>
    <submittedName>
        <fullName evidence="8">HSF-type DNA-binding-domain-containing protein</fullName>
    </submittedName>
</protein>
<dbReference type="AlphaFoldDB" id="A0A5C5G4B4"/>
<dbReference type="SUPFAM" id="SSF46785">
    <property type="entry name" value="Winged helix' DNA-binding domain"/>
    <property type="match status" value="1"/>
</dbReference>
<dbReference type="SMART" id="SM00415">
    <property type="entry name" value="HSF"/>
    <property type="match status" value="1"/>
</dbReference>
<feature type="domain" description="HSF-type DNA-binding" evidence="7">
    <location>
        <begin position="198"/>
        <end position="307"/>
    </location>
</feature>
<feature type="compositionally biased region" description="Low complexity" evidence="6">
    <location>
        <begin position="322"/>
        <end position="356"/>
    </location>
</feature>
<dbReference type="OrthoDB" id="60033at2759"/>
<sequence length="389" mass="41399">MYRGAGNAWLPPPPTQDGDSPAPAPPPSQGLEAPQPTHPEQQGEMQQYSYYPTSSAGYDRQLYFAPGYPPPAVPPQGDPYATAPPQLPAPLGATAAASYLHQQPVYSTVHYAHDRMFSAVESARWMGSLDDSFGSLHYPTSNGSSGVTASGVHGHGHASQSGSGSDEPRGSGESTSDSPRVGALGLPIEDDPSLPPPEVKPFVQKLFNMLSDPEHYQDVILWNHTGDAFFVAHNDRFINEVLPTAFGHSNVHSFTRQLNVYNFQRMNVAQLRSALDLQGGVAGAYSGWSHPHFRRGDSSTLAHLTPRPSRARLIRKLEKQYGGSSASTSASTSASASSGTSSAASSIGPISPRSSATTRLTSAPTHVHPHPRPQAPISHPPNVPDPPYP</sequence>
<evidence type="ECO:0000313" key="9">
    <source>
        <dbReference type="Proteomes" id="UP000311382"/>
    </source>
</evidence>
<feature type="compositionally biased region" description="Low complexity" evidence="6">
    <location>
        <begin position="143"/>
        <end position="165"/>
    </location>
</feature>
<feature type="region of interest" description="Disordered" evidence="6">
    <location>
        <begin position="65"/>
        <end position="85"/>
    </location>
</feature>
<dbReference type="PANTHER" id="PTHR10015">
    <property type="entry name" value="HEAT SHOCK TRANSCRIPTION FACTOR"/>
    <property type="match status" value="1"/>
</dbReference>
<dbReference type="Gene3D" id="1.10.10.10">
    <property type="entry name" value="Winged helix-like DNA-binding domain superfamily/Winged helix DNA-binding domain"/>
    <property type="match status" value="1"/>
</dbReference>
<evidence type="ECO:0000256" key="4">
    <source>
        <dbReference type="ARBA" id="ARBA00023242"/>
    </source>
</evidence>
<feature type="compositionally biased region" description="Polar residues" evidence="6">
    <location>
        <begin position="38"/>
        <end position="50"/>
    </location>
</feature>
<comment type="subcellular location">
    <subcellularLocation>
        <location evidence="1">Nucleus</location>
    </subcellularLocation>
</comment>
<evidence type="ECO:0000256" key="2">
    <source>
        <dbReference type="ARBA" id="ARBA00006403"/>
    </source>
</evidence>
<keyword evidence="9" id="KW-1185">Reference proteome</keyword>
<dbReference type="EMBL" id="SOZI01000014">
    <property type="protein sequence ID" value="TNY23222.1"/>
    <property type="molecule type" value="Genomic_DNA"/>
</dbReference>
<dbReference type="GO" id="GO:0043565">
    <property type="term" value="F:sequence-specific DNA binding"/>
    <property type="evidence" value="ECO:0007669"/>
    <property type="project" value="InterPro"/>
</dbReference>